<dbReference type="AlphaFoldDB" id="A0A3P3XNF4"/>
<sequence>MANTKTGFRATSKWLIASPFKVRPVADLVRAKPYTEAMAILENMPHKGAKLIRKVVSSAAANALNKNRKLGEDMLYIKELRIDEGPRLKRIWFRARGRADMQLRRMCHISCIVDEIGKKTEA</sequence>
<evidence type="ECO:0000256" key="10">
    <source>
        <dbReference type="RuleBase" id="RU004008"/>
    </source>
</evidence>
<evidence type="ECO:0000256" key="8">
    <source>
        <dbReference type="RuleBase" id="RU004005"/>
    </source>
</evidence>
<comment type="function">
    <text evidence="7">The globular domain of the protein is located near the polypeptide exit tunnel on the outside of the subunit, while an extended beta-hairpin is found that lines the wall of the exit tunnel in the center of the 70S ribosome.</text>
</comment>
<evidence type="ECO:0000256" key="4">
    <source>
        <dbReference type="ARBA" id="ARBA00022980"/>
    </source>
</evidence>
<protein>
    <recommendedName>
        <fullName evidence="6 7">Large ribosomal subunit protein uL22</fullName>
    </recommendedName>
</protein>
<dbReference type="PANTHER" id="PTHR13501:SF8">
    <property type="entry name" value="LARGE RIBOSOMAL SUBUNIT PROTEIN UL22M"/>
    <property type="match status" value="1"/>
</dbReference>
<keyword evidence="4 7" id="KW-0689">Ribosomal protein</keyword>
<dbReference type="GO" id="GO:0015934">
    <property type="term" value="C:large ribosomal subunit"/>
    <property type="evidence" value="ECO:0007669"/>
    <property type="project" value="InterPro"/>
</dbReference>
<comment type="subunit">
    <text evidence="7 9">Part of the 50S ribosomal subunit.</text>
</comment>
<evidence type="ECO:0000256" key="7">
    <source>
        <dbReference type="HAMAP-Rule" id="MF_01331"/>
    </source>
</evidence>
<dbReference type="EMBL" id="FWDO01000004">
    <property type="protein sequence ID" value="SLM17821.1"/>
    <property type="molecule type" value="Genomic_DNA"/>
</dbReference>
<evidence type="ECO:0000256" key="1">
    <source>
        <dbReference type="ARBA" id="ARBA00009451"/>
    </source>
</evidence>
<evidence type="ECO:0000256" key="6">
    <source>
        <dbReference type="ARBA" id="ARBA00035207"/>
    </source>
</evidence>
<dbReference type="Pfam" id="PF00237">
    <property type="entry name" value="Ribosomal_L22"/>
    <property type="match status" value="1"/>
</dbReference>
<dbReference type="InterPro" id="IPR036394">
    <property type="entry name" value="Ribosomal_uL22_sf"/>
</dbReference>
<dbReference type="PANTHER" id="PTHR13501">
    <property type="entry name" value="CHLOROPLAST 50S RIBOSOMAL PROTEIN L22-RELATED"/>
    <property type="match status" value="1"/>
</dbReference>
<evidence type="ECO:0000256" key="3">
    <source>
        <dbReference type="ARBA" id="ARBA00022884"/>
    </source>
</evidence>
<keyword evidence="5 7" id="KW-0687">Ribonucleoprotein</keyword>
<dbReference type="GO" id="GO:0019843">
    <property type="term" value="F:rRNA binding"/>
    <property type="evidence" value="ECO:0007669"/>
    <property type="project" value="UniProtKB-UniRule"/>
</dbReference>
<dbReference type="InterPro" id="IPR047867">
    <property type="entry name" value="Ribosomal_uL22_bac/org-type"/>
</dbReference>
<dbReference type="InterPro" id="IPR005727">
    <property type="entry name" value="Ribosomal_uL22_bac/chlpt-type"/>
</dbReference>
<evidence type="ECO:0000313" key="11">
    <source>
        <dbReference type="EMBL" id="SLM17821.1"/>
    </source>
</evidence>
<reference evidence="11" key="1">
    <citation type="submission" date="2017-02" db="EMBL/GenBank/DDBJ databases">
        <authorList>
            <person name="Regsiter A."/>
            <person name="William W."/>
        </authorList>
    </citation>
    <scope>NUCLEOTIDE SEQUENCE</scope>
    <source>
        <strain evidence="11">BdmA 4</strain>
    </source>
</reference>
<keyword evidence="2 7" id="KW-0699">rRNA-binding</keyword>
<keyword evidence="3 7" id="KW-0694">RNA-binding</keyword>
<dbReference type="InterPro" id="IPR001063">
    <property type="entry name" value="Ribosomal_uL22"/>
</dbReference>
<dbReference type="HAMAP" id="MF_01331_B">
    <property type="entry name" value="Ribosomal_uL22_B"/>
    <property type="match status" value="1"/>
</dbReference>
<comment type="function">
    <text evidence="7 10">This protein binds specifically to 23S rRNA; its binding is stimulated by other ribosomal proteins, e.g., L4, L17, and L20. It is important during the early stages of 50S assembly. It makes multiple contacts with different domains of the 23S rRNA in the assembled 50S subunit and ribosome.</text>
</comment>
<dbReference type="CDD" id="cd00336">
    <property type="entry name" value="Ribosomal_L22"/>
    <property type="match status" value="1"/>
</dbReference>
<name>A0A3P3XNF4_9SPIR</name>
<comment type="similarity">
    <text evidence="1 7 8">Belongs to the universal ribosomal protein uL22 family.</text>
</comment>
<organism evidence="11">
    <name type="scientific">uncultured spirochete</name>
    <dbReference type="NCBI Taxonomy" id="156406"/>
    <lineage>
        <taxon>Bacteria</taxon>
        <taxon>Pseudomonadati</taxon>
        <taxon>Spirochaetota</taxon>
        <taxon>Spirochaetia</taxon>
        <taxon>Spirochaetales</taxon>
        <taxon>environmental samples</taxon>
    </lineage>
</organism>
<dbReference type="NCBIfam" id="TIGR01044">
    <property type="entry name" value="rplV_bact"/>
    <property type="match status" value="1"/>
</dbReference>
<dbReference type="GO" id="GO:0003735">
    <property type="term" value="F:structural constituent of ribosome"/>
    <property type="evidence" value="ECO:0007669"/>
    <property type="project" value="InterPro"/>
</dbReference>
<dbReference type="Gene3D" id="3.90.470.10">
    <property type="entry name" value="Ribosomal protein L22/L17"/>
    <property type="match status" value="1"/>
</dbReference>
<proteinExistence type="inferred from homology"/>
<evidence type="ECO:0000256" key="2">
    <source>
        <dbReference type="ARBA" id="ARBA00022730"/>
    </source>
</evidence>
<evidence type="ECO:0000256" key="5">
    <source>
        <dbReference type="ARBA" id="ARBA00023274"/>
    </source>
</evidence>
<evidence type="ECO:0000256" key="9">
    <source>
        <dbReference type="RuleBase" id="RU004006"/>
    </source>
</evidence>
<accession>A0A3P3XNF4</accession>
<gene>
    <name evidence="7 11" type="primary">rplV</name>
    <name evidence="11" type="ORF">SPIRO4BDMA_40390</name>
</gene>
<dbReference type="SUPFAM" id="SSF54843">
    <property type="entry name" value="Ribosomal protein L22"/>
    <property type="match status" value="1"/>
</dbReference>
<dbReference type="GO" id="GO:0006412">
    <property type="term" value="P:translation"/>
    <property type="evidence" value="ECO:0007669"/>
    <property type="project" value="UniProtKB-UniRule"/>
</dbReference>